<dbReference type="RefSeq" id="WP_169115709.1">
    <property type="nucleotide sequence ID" value="NZ_JAAAUB010000005.1"/>
</dbReference>
<reference evidence="1 2" key="1">
    <citation type="journal article" date="2020" name="Curr. Microbiol.">
        <title>Tepidiphilus baoligensis sp. nov., a Novel Bacterium of the Family Hydrogenophilaceae Isolated from an Oil Reservoir.</title>
        <authorList>
            <person name="Zhang X."/>
            <person name="Wang G."/>
            <person name="Ma X."/>
            <person name="Yu J."/>
            <person name="You J."/>
            <person name="Xue Y."/>
            <person name="Ma Y."/>
        </authorList>
    </citation>
    <scope>NUCLEOTIDE SEQUENCE [LARGE SCALE GENOMIC DNA]</scope>
    <source>
        <strain evidence="1 2">B18-69</strain>
    </source>
</reference>
<proteinExistence type="predicted"/>
<dbReference type="EMBL" id="JAAAUB010000005">
    <property type="protein sequence ID" value="NMH16459.1"/>
    <property type="molecule type" value="Genomic_DNA"/>
</dbReference>
<organism evidence="1 2">
    <name type="scientific">Tepidiphilus baoligensis</name>
    <dbReference type="NCBI Taxonomy" id="2698687"/>
    <lineage>
        <taxon>Bacteria</taxon>
        <taxon>Pseudomonadati</taxon>
        <taxon>Pseudomonadota</taxon>
        <taxon>Hydrogenophilia</taxon>
        <taxon>Hydrogenophilales</taxon>
        <taxon>Hydrogenophilaceae</taxon>
        <taxon>Tepidiphilus</taxon>
    </lineage>
</organism>
<name>A0ABX1QM06_9PROT</name>
<comment type="caution">
    <text evidence="1">The sequence shown here is derived from an EMBL/GenBank/DDBJ whole genome shotgun (WGS) entry which is preliminary data.</text>
</comment>
<dbReference type="Proteomes" id="UP000669605">
    <property type="component" value="Unassembled WGS sequence"/>
</dbReference>
<sequence>MPPFIETHIIQNIAPGNLNRDDTGAPKDAIFGGFRRARLSSQAQKRPTRKNFEDHKILRGALGVRTARLDRLLKASLQENGIVRADRFNEIVKLALKKKDKNKDKDKDNKSDKDESEAKKLSYLMFLAPGEVAKFTSLIGKYSDDLKKLSEQKAVKQKDIPEKFCDDLAACFHASGNAADIALFGRMLADLPGANQDAACQVAHSISTHAVERQFDYFTAVDDLATPEESGAAMIDNVEFNSATHYRYAALDPLKLLANLQDDEELALASVRAFIEAFARTLPSGKQNSFAAHNPPAFVGVVLRQRMPINLANAFEQPVFPQRDRALSALSVARLAHQEKTLAQAYGEEGPWAVLDLTGAWDAGGTAVVKLADLAEWAARQAAELYAARG</sequence>
<dbReference type="NCBIfam" id="TIGR01869">
    <property type="entry name" value="casC_Cse4"/>
    <property type="match status" value="1"/>
</dbReference>
<dbReference type="Pfam" id="PF09344">
    <property type="entry name" value="Cas_CT1975"/>
    <property type="match status" value="1"/>
</dbReference>
<dbReference type="InterPro" id="IPR010148">
    <property type="entry name" value="CRISPR-assoc_prot_CT1975"/>
</dbReference>
<gene>
    <name evidence="1" type="primary">cas7e</name>
    <name evidence="1" type="ORF">GV368_04930</name>
</gene>
<evidence type="ECO:0000313" key="2">
    <source>
        <dbReference type="Proteomes" id="UP000669605"/>
    </source>
</evidence>
<accession>A0ABX1QM06</accession>
<keyword evidence="2" id="KW-1185">Reference proteome</keyword>
<evidence type="ECO:0000313" key="1">
    <source>
        <dbReference type="EMBL" id="NMH16459.1"/>
    </source>
</evidence>
<protein>
    <submittedName>
        <fullName evidence="1">Type I-E CRISPR-associated protein Cas7/Cse4/CasC</fullName>
    </submittedName>
</protein>